<proteinExistence type="predicted"/>
<name>A0A9P1J4C2_9PELO</name>
<dbReference type="EMBL" id="CANHGI010000006">
    <property type="protein sequence ID" value="CAI5456472.1"/>
    <property type="molecule type" value="Genomic_DNA"/>
</dbReference>
<evidence type="ECO:0000313" key="2">
    <source>
        <dbReference type="Proteomes" id="UP001152747"/>
    </source>
</evidence>
<keyword evidence="2" id="KW-1185">Reference proteome</keyword>
<dbReference type="Proteomes" id="UP001152747">
    <property type="component" value="Unassembled WGS sequence"/>
</dbReference>
<accession>A0A9P1J4C2</accession>
<organism evidence="1 2">
    <name type="scientific">Caenorhabditis angaria</name>
    <dbReference type="NCBI Taxonomy" id="860376"/>
    <lineage>
        <taxon>Eukaryota</taxon>
        <taxon>Metazoa</taxon>
        <taxon>Ecdysozoa</taxon>
        <taxon>Nematoda</taxon>
        <taxon>Chromadorea</taxon>
        <taxon>Rhabditida</taxon>
        <taxon>Rhabditina</taxon>
        <taxon>Rhabditomorpha</taxon>
        <taxon>Rhabditoidea</taxon>
        <taxon>Rhabditidae</taxon>
        <taxon>Peloderinae</taxon>
        <taxon>Caenorhabditis</taxon>
    </lineage>
</organism>
<gene>
    <name evidence="1" type="ORF">CAMP_LOCUS19109</name>
</gene>
<protein>
    <submittedName>
        <fullName evidence="1">Uncharacterized protein</fullName>
    </submittedName>
</protein>
<comment type="caution">
    <text evidence="1">The sequence shown here is derived from an EMBL/GenBank/DDBJ whole genome shotgun (WGS) entry which is preliminary data.</text>
</comment>
<evidence type="ECO:0000313" key="1">
    <source>
        <dbReference type="EMBL" id="CAI5456472.1"/>
    </source>
</evidence>
<reference evidence="1" key="1">
    <citation type="submission" date="2022-11" db="EMBL/GenBank/DDBJ databases">
        <authorList>
            <person name="Kikuchi T."/>
        </authorList>
    </citation>
    <scope>NUCLEOTIDE SEQUENCE</scope>
    <source>
        <strain evidence="1">PS1010</strain>
    </source>
</reference>
<dbReference type="AlphaFoldDB" id="A0A9P1J4C2"/>
<sequence>MILRQLGEFVHFWSPEHVDPLAAMENWLQDFGRSRHKENIKKGQREDQQTYENNDKFKICTKKQQCRQRMVLVFIFQKVRRSDCEEG</sequence>